<organism evidence="3 4">
    <name type="scientific">Phytophthora fragariaefolia</name>
    <dbReference type="NCBI Taxonomy" id="1490495"/>
    <lineage>
        <taxon>Eukaryota</taxon>
        <taxon>Sar</taxon>
        <taxon>Stramenopiles</taxon>
        <taxon>Oomycota</taxon>
        <taxon>Peronosporomycetes</taxon>
        <taxon>Peronosporales</taxon>
        <taxon>Peronosporaceae</taxon>
        <taxon>Phytophthora</taxon>
    </lineage>
</organism>
<evidence type="ECO:0000313" key="3">
    <source>
        <dbReference type="EMBL" id="GMF38144.1"/>
    </source>
</evidence>
<dbReference type="OrthoDB" id="2498029at2759"/>
<feature type="region of interest" description="Disordered" evidence="1">
    <location>
        <begin position="152"/>
        <end position="190"/>
    </location>
</feature>
<feature type="compositionally biased region" description="Polar residues" evidence="1">
    <location>
        <begin position="160"/>
        <end position="177"/>
    </location>
</feature>
<dbReference type="PANTHER" id="PTHR11614">
    <property type="entry name" value="PHOSPHOLIPASE-RELATED"/>
    <property type="match status" value="1"/>
</dbReference>
<proteinExistence type="predicted"/>
<protein>
    <submittedName>
        <fullName evidence="3">Unnamed protein product</fullName>
    </submittedName>
</protein>
<evidence type="ECO:0000259" key="2">
    <source>
        <dbReference type="Pfam" id="PF12146"/>
    </source>
</evidence>
<feature type="compositionally biased region" description="Polar residues" evidence="1">
    <location>
        <begin position="254"/>
        <end position="269"/>
    </location>
</feature>
<feature type="compositionally biased region" description="Polar residues" evidence="1">
    <location>
        <begin position="69"/>
        <end position="80"/>
    </location>
</feature>
<dbReference type="InterPro" id="IPR051044">
    <property type="entry name" value="MAG_DAG_Lipase"/>
</dbReference>
<dbReference type="EMBL" id="BSXT01001075">
    <property type="protein sequence ID" value="GMF38144.1"/>
    <property type="molecule type" value="Genomic_DNA"/>
</dbReference>
<feature type="compositionally biased region" description="Low complexity" evidence="1">
    <location>
        <begin position="270"/>
        <end position="286"/>
    </location>
</feature>
<accession>A0A9W6XGL7</accession>
<evidence type="ECO:0000313" key="4">
    <source>
        <dbReference type="Proteomes" id="UP001165121"/>
    </source>
</evidence>
<dbReference type="Proteomes" id="UP001165121">
    <property type="component" value="Unassembled WGS sequence"/>
</dbReference>
<dbReference type="InterPro" id="IPR029058">
    <property type="entry name" value="AB_hydrolase_fold"/>
</dbReference>
<feature type="region of interest" description="Disordered" evidence="1">
    <location>
        <begin position="202"/>
        <end position="347"/>
    </location>
</feature>
<reference evidence="3" key="1">
    <citation type="submission" date="2023-04" db="EMBL/GenBank/DDBJ databases">
        <title>Phytophthora fragariaefolia NBRC 109709.</title>
        <authorList>
            <person name="Ichikawa N."/>
            <person name="Sato H."/>
            <person name="Tonouchi N."/>
        </authorList>
    </citation>
    <scope>NUCLEOTIDE SEQUENCE</scope>
    <source>
        <strain evidence="3">NBRC 109709</strain>
    </source>
</reference>
<feature type="region of interest" description="Disordered" evidence="1">
    <location>
        <begin position="26"/>
        <end position="109"/>
    </location>
</feature>
<dbReference type="InterPro" id="IPR022742">
    <property type="entry name" value="Hydrolase_4"/>
</dbReference>
<dbReference type="Pfam" id="PF12146">
    <property type="entry name" value="Hydrolase_4"/>
    <property type="match status" value="2"/>
</dbReference>
<gene>
    <name evidence="3" type="ORF">Pfra01_001088900</name>
</gene>
<feature type="domain" description="Serine aminopeptidase S33" evidence="2">
    <location>
        <begin position="405"/>
        <end position="477"/>
    </location>
</feature>
<sequence length="730" mass="80706">MTNARGAIGLPVRRVASRNALAMSAIQEERSSIDAMSLETSEKRSQPSSCSTSPTTSTTSSDSSPSQQRATRSLSTNAPASANVAGPRAPRARSVAKFEEVGEDAPAAVPTRVLRAQSARARPNPHYIEAPMTGVSALKAAKAKALKAQSVRARAASSLDEPSSTMTTATRAQSPSKQPKKAHSVRSRPMSCFDDSLLAEAAAKDAIQPKPTKPKVAQSLRSRPVPCFEDLLASGPAPHAGDEGWKPRVIGTRPASSPASLIPRSKSTASMDPLSPSSSSDDQSMDGGRPAWRRGSIPAAGKMARPKSPSNLEGEASKPKQRRGRRRFPSDEDSICSSSDGDAGLVDSSDDELLQILSSDSDSAPPLLRKSKKTSRLRHYEGKFENRRGQLLLYFSLFPPEKKAMRGIILYIHGMGDHCRRNTAVYERFCKEGFGVITYDLLNHGASDYDEYNTRAHISEFDNFVNDTNDFIAFAKTNIYKVALRYWRKHLKPRHPHGREKKRDTPAELPLIISGTSFGALIGLHTVLSGEHKFHAAVWASPSIGVTWSPVLWAQWKVSRALVAAFPTAKVIPAIQHNLRSRDPEFLKRFQEDQLTSSDMMTPRSGHQSLHAMMRLQDDTRVSDADSRFCTIPMLFLAGSDDRISDQQASMRFYERMGSLDKEFKVFDGLYHMIYEEPEKEDVLKYLANWLHKRFPLVTRHPNDSHINVVKKLEPSVRAYNYVKADRTEL</sequence>
<dbReference type="AlphaFoldDB" id="A0A9W6XGL7"/>
<evidence type="ECO:0000256" key="1">
    <source>
        <dbReference type="SAM" id="MobiDB-lite"/>
    </source>
</evidence>
<comment type="caution">
    <text evidence="3">The sequence shown here is derived from an EMBL/GenBank/DDBJ whole genome shotgun (WGS) entry which is preliminary data.</text>
</comment>
<feature type="compositionally biased region" description="Low complexity" evidence="1">
    <location>
        <begin position="46"/>
        <end position="68"/>
    </location>
</feature>
<feature type="domain" description="Serine aminopeptidase S33" evidence="2">
    <location>
        <begin position="505"/>
        <end position="679"/>
    </location>
</feature>
<dbReference type="Gene3D" id="3.40.50.1820">
    <property type="entry name" value="alpha/beta hydrolase"/>
    <property type="match status" value="1"/>
</dbReference>
<name>A0A9W6XGL7_9STRA</name>
<dbReference type="SUPFAM" id="SSF53474">
    <property type="entry name" value="alpha/beta-Hydrolases"/>
    <property type="match status" value="1"/>
</dbReference>
<keyword evidence="4" id="KW-1185">Reference proteome</keyword>
<dbReference type="FunFam" id="3.40.50.1820:FF:000338">
    <property type="entry name" value="Uncharacterized protein"/>
    <property type="match status" value="1"/>
</dbReference>